<gene>
    <name evidence="1" type="ORF">H9787_02045</name>
</gene>
<reference evidence="1" key="2">
    <citation type="submission" date="2021-04" db="EMBL/GenBank/DDBJ databases">
        <authorList>
            <person name="Gilroy R."/>
        </authorList>
    </citation>
    <scope>NUCLEOTIDE SEQUENCE</scope>
    <source>
        <strain evidence="1">ChiBcec18-1249</strain>
    </source>
</reference>
<sequence length="97" mass="10992">MALFGKREKAYEVWGDKPRWKEARARLKDAGIKIMETGYYETEAPLCGCGAKLDHRDFGPNGKIDRLTYYISVKPEDVARAKELLADLVKPAHVVPQ</sequence>
<dbReference type="AlphaFoldDB" id="A0A9D2LH08"/>
<evidence type="ECO:0000313" key="2">
    <source>
        <dbReference type="Proteomes" id="UP000823824"/>
    </source>
</evidence>
<dbReference type="Proteomes" id="UP000823824">
    <property type="component" value="Unassembled WGS sequence"/>
</dbReference>
<comment type="caution">
    <text evidence="1">The sequence shown here is derived from an EMBL/GenBank/DDBJ whole genome shotgun (WGS) entry which is preliminary data.</text>
</comment>
<reference evidence="1" key="1">
    <citation type="journal article" date="2021" name="PeerJ">
        <title>Extensive microbial diversity within the chicken gut microbiome revealed by metagenomics and culture.</title>
        <authorList>
            <person name="Gilroy R."/>
            <person name="Ravi A."/>
            <person name="Getino M."/>
            <person name="Pursley I."/>
            <person name="Horton D.L."/>
            <person name="Alikhan N.F."/>
            <person name="Baker D."/>
            <person name="Gharbi K."/>
            <person name="Hall N."/>
            <person name="Watson M."/>
            <person name="Adriaenssens E.M."/>
            <person name="Foster-Nyarko E."/>
            <person name="Jarju S."/>
            <person name="Secka A."/>
            <person name="Antonio M."/>
            <person name="Oren A."/>
            <person name="Chaudhuri R.R."/>
            <person name="La Ragione R."/>
            <person name="Hildebrand F."/>
            <person name="Pallen M.J."/>
        </authorList>
    </citation>
    <scope>NUCLEOTIDE SEQUENCE</scope>
    <source>
        <strain evidence="1">ChiBcec18-1249</strain>
    </source>
</reference>
<proteinExistence type="predicted"/>
<organism evidence="1 2">
    <name type="scientific">Candidatus Oscillibacter excrementigallinarum</name>
    <dbReference type="NCBI Taxonomy" id="2838716"/>
    <lineage>
        <taxon>Bacteria</taxon>
        <taxon>Bacillati</taxon>
        <taxon>Bacillota</taxon>
        <taxon>Clostridia</taxon>
        <taxon>Eubacteriales</taxon>
        <taxon>Oscillospiraceae</taxon>
        <taxon>Oscillibacter</taxon>
    </lineage>
</organism>
<name>A0A9D2LH08_9FIRM</name>
<evidence type="ECO:0000313" key="1">
    <source>
        <dbReference type="EMBL" id="HJB12477.1"/>
    </source>
</evidence>
<protein>
    <submittedName>
        <fullName evidence="1">Uncharacterized protein</fullName>
    </submittedName>
</protein>
<accession>A0A9D2LH08</accession>
<dbReference type="EMBL" id="DWZJ01000013">
    <property type="protein sequence ID" value="HJB12477.1"/>
    <property type="molecule type" value="Genomic_DNA"/>
</dbReference>